<dbReference type="PANTHER" id="PTHR34293:SF1">
    <property type="entry name" value="HTH-TYPE TRANSCRIPTIONAL REGULATOR TRMBL2"/>
    <property type="match status" value="1"/>
</dbReference>
<feature type="domain" description="HTH luxR-type" evidence="1">
    <location>
        <begin position="287"/>
        <end position="352"/>
    </location>
</feature>
<gene>
    <name evidence="2" type="ORF">QF030_004586</name>
</gene>
<evidence type="ECO:0000313" key="3">
    <source>
        <dbReference type="Proteomes" id="UP001230654"/>
    </source>
</evidence>
<comment type="caution">
    <text evidence="2">The sequence shown here is derived from an EMBL/GenBank/DDBJ whole genome shotgun (WGS) entry which is preliminary data.</text>
</comment>
<dbReference type="Pfam" id="PF00196">
    <property type="entry name" value="GerE"/>
    <property type="match status" value="1"/>
</dbReference>
<dbReference type="Proteomes" id="UP001230654">
    <property type="component" value="Unassembled WGS sequence"/>
</dbReference>
<proteinExistence type="predicted"/>
<dbReference type="Gene3D" id="1.10.10.10">
    <property type="entry name" value="Winged helix-like DNA-binding domain superfamily/Winged helix DNA-binding domain"/>
    <property type="match status" value="1"/>
</dbReference>
<dbReference type="EMBL" id="JAUSWV010000002">
    <property type="protein sequence ID" value="MDQ0582408.1"/>
    <property type="molecule type" value="Genomic_DNA"/>
</dbReference>
<dbReference type="InterPro" id="IPR051797">
    <property type="entry name" value="TrmB-like"/>
</dbReference>
<evidence type="ECO:0000313" key="2">
    <source>
        <dbReference type="EMBL" id="MDQ0582408.1"/>
    </source>
</evidence>
<dbReference type="InterPro" id="IPR036388">
    <property type="entry name" value="WH-like_DNA-bd_sf"/>
</dbReference>
<evidence type="ECO:0000259" key="1">
    <source>
        <dbReference type="PROSITE" id="PS50043"/>
    </source>
</evidence>
<dbReference type="InterPro" id="IPR016032">
    <property type="entry name" value="Sig_transdc_resp-reg_C-effctor"/>
</dbReference>
<dbReference type="PANTHER" id="PTHR34293">
    <property type="entry name" value="HTH-TYPE TRANSCRIPTIONAL REGULATOR TRMBL2"/>
    <property type="match status" value="1"/>
</dbReference>
<reference evidence="2 3" key="1">
    <citation type="submission" date="2023-07" db="EMBL/GenBank/DDBJ databases">
        <title>Comparative genomics of wheat-associated soil bacteria to identify genetic determinants of phenazine resistance.</title>
        <authorList>
            <person name="Mouncey N."/>
        </authorList>
    </citation>
    <scope>NUCLEOTIDE SEQUENCE [LARGE SCALE GENOMIC DNA]</scope>
    <source>
        <strain evidence="2 3">B2I6</strain>
    </source>
</reference>
<dbReference type="SMART" id="SM00421">
    <property type="entry name" value="HTH_LUXR"/>
    <property type="match status" value="1"/>
</dbReference>
<organism evidence="2 3">
    <name type="scientific">Streptomyces rishiriensis</name>
    <dbReference type="NCBI Taxonomy" id="68264"/>
    <lineage>
        <taxon>Bacteria</taxon>
        <taxon>Bacillati</taxon>
        <taxon>Actinomycetota</taxon>
        <taxon>Actinomycetes</taxon>
        <taxon>Kitasatosporales</taxon>
        <taxon>Streptomycetaceae</taxon>
        <taxon>Streptomyces</taxon>
    </lineage>
</organism>
<dbReference type="CDD" id="cd06170">
    <property type="entry name" value="LuxR_C_like"/>
    <property type="match status" value="1"/>
</dbReference>
<dbReference type="SUPFAM" id="SSF46894">
    <property type="entry name" value="C-terminal effector domain of the bipartite response regulators"/>
    <property type="match status" value="1"/>
</dbReference>
<keyword evidence="3" id="KW-1185">Reference proteome</keyword>
<accession>A0ABU0NTB8</accession>
<protein>
    <submittedName>
        <fullName evidence="2">Sugar-specific transcriptional regulator TrmB</fullName>
    </submittedName>
</protein>
<dbReference type="PROSITE" id="PS50043">
    <property type="entry name" value="HTH_LUXR_2"/>
    <property type="match status" value="1"/>
</dbReference>
<name>A0ABU0NTB8_STRRH</name>
<sequence length="361" mass="39884">MMVRTGNCRGEQLDKILENDPSQLLQQLAPDHIRLYRWGATQTFFTAEEAATALDTTEGAATTAIKALEEFHLVDQAHGSVNLQGLGNYGPSWRVVHPHLAAARMANAESQLRRRLFELSTRRDSLDALASVHVTRADEREATEVVEVVDRLSDVITLIEQASAECEHEMISCQPGGGRPTEELEQAIARDTALLTRGVRMRTLYQHSARRHAPTQAYAERVSLAGAEVRTMTELFGRVIVFDRRIAFVPHHQCRGGAAVVRSPAAIGFLVNAFDRAWDLAVPFGEPEHTPVAVDDLRQGILRLLSKGLKDEVIARRLGISLRTCRKHIADLFQELGADSRFQAGYLAATRGLPGSLEDEA</sequence>
<dbReference type="InterPro" id="IPR000792">
    <property type="entry name" value="Tscrpt_reg_LuxR_C"/>
</dbReference>